<feature type="domain" description="Aminomethyltransferase C-terminal" evidence="3">
    <location>
        <begin position="319"/>
        <end position="388"/>
    </location>
</feature>
<dbReference type="SUPFAM" id="SSF101790">
    <property type="entry name" value="Aminomethyltransferase beta-barrel domain"/>
    <property type="match status" value="1"/>
</dbReference>
<dbReference type="EMBL" id="JAACAK010000096">
    <property type="protein sequence ID" value="NIR75810.1"/>
    <property type="molecule type" value="Genomic_DNA"/>
</dbReference>
<evidence type="ECO:0000256" key="1">
    <source>
        <dbReference type="PIRSR" id="PIRSR006487-1"/>
    </source>
</evidence>
<evidence type="ECO:0000313" key="4">
    <source>
        <dbReference type="EMBL" id="NIR75810.1"/>
    </source>
</evidence>
<name>A0AAE5CCL5_9BACT</name>
<evidence type="ECO:0000313" key="5">
    <source>
        <dbReference type="Proteomes" id="UP000702544"/>
    </source>
</evidence>
<dbReference type="PIRSF" id="PIRSF006487">
    <property type="entry name" value="GcvT"/>
    <property type="match status" value="1"/>
</dbReference>
<dbReference type="PANTHER" id="PTHR43757:SF2">
    <property type="entry name" value="AMINOMETHYLTRANSFERASE, MITOCHONDRIAL"/>
    <property type="match status" value="1"/>
</dbReference>
<comment type="caution">
    <text evidence="4">The sequence shown here is derived from an EMBL/GenBank/DDBJ whole genome shotgun (WGS) entry which is preliminary data.</text>
</comment>
<dbReference type="GO" id="GO:0005829">
    <property type="term" value="C:cytosol"/>
    <property type="evidence" value="ECO:0007669"/>
    <property type="project" value="TreeGrafter"/>
</dbReference>
<dbReference type="InterPro" id="IPR013977">
    <property type="entry name" value="GcvT_C"/>
</dbReference>
<protein>
    <submittedName>
        <fullName evidence="4">Aminomethyl transferase family protein</fullName>
    </submittedName>
</protein>
<dbReference type="InterPro" id="IPR006222">
    <property type="entry name" value="GCVT_N"/>
</dbReference>
<proteinExistence type="predicted"/>
<evidence type="ECO:0000259" key="2">
    <source>
        <dbReference type="Pfam" id="PF01571"/>
    </source>
</evidence>
<dbReference type="Gene3D" id="3.30.1360.120">
    <property type="entry name" value="Probable tRNA modification gtpase trme, domain 1"/>
    <property type="match status" value="1"/>
</dbReference>
<sequence>MLSGTPFHSRTAPLCQGHNWRRWAGYVVASSYGLTHDHEYQAIRSSAALIDVSPLYKYAIRGSDAERLLDRVLTRDVSRCNVGRVMYGPWCDETGKVIDDGTLQRLGDETFRLTSGEPNLRWLCESAQGLRATVEDDSDTIAALALQGPLARHVLGNACDSDLMDLDYFRLTFARIGGVPVTISRTGYTGDLGYEIWLEASAADTVWDTLVAAGRPFGLTPAGILALDVARIEAGLLLINVDYIPANRALIESRKSSPFELGLDWTVRLEKSHFIGRDALLAEWQRGPEWKLKGLELDWGSLERVYGEFGLPPQLPGVAWRTSVPVYVQGQQVGYATSGTWSPTLKKYIALAHLRTAHADTGTRVEMEVTAEHQRKRVSARVVEKPFFEPERKRA</sequence>
<dbReference type="InterPro" id="IPR027266">
    <property type="entry name" value="TrmE/GcvT-like"/>
</dbReference>
<organism evidence="4 5">
    <name type="scientific">Candidatus Kutchimonas denitrificans</name>
    <dbReference type="NCBI Taxonomy" id="3056748"/>
    <lineage>
        <taxon>Bacteria</taxon>
        <taxon>Pseudomonadati</taxon>
        <taxon>Gemmatimonadota</taxon>
        <taxon>Gemmatimonadia</taxon>
        <taxon>Candidatus Palauibacterales</taxon>
        <taxon>Candidatus Palauibacteraceae</taxon>
        <taxon>Candidatus Kutchimonas</taxon>
    </lineage>
</organism>
<dbReference type="Pfam" id="PF08669">
    <property type="entry name" value="GCV_T_C"/>
    <property type="match status" value="1"/>
</dbReference>
<accession>A0AAE5CCL5</accession>
<dbReference type="GO" id="GO:0016740">
    <property type="term" value="F:transferase activity"/>
    <property type="evidence" value="ECO:0007669"/>
    <property type="project" value="UniProtKB-KW"/>
</dbReference>
<dbReference type="AlphaFoldDB" id="A0AAE5CCL5"/>
<keyword evidence="4" id="KW-0808">Transferase</keyword>
<evidence type="ECO:0000259" key="3">
    <source>
        <dbReference type="Pfam" id="PF08669"/>
    </source>
</evidence>
<dbReference type="InterPro" id="IPR028896">
    <property type="entry name" value="GcvT/YgfZ/DmdA"/>
</dbReference>
<feature type="domain" description="GCVT N-terminal" evidence="2">
    <location>
        <begin position="17"/>
        <end position="271"/>
    </location>
</feature>
<feature type="binding site" evidence="1">
    <location>
        <position position="195"/>
    </location>
    <ligand>
        <name>substrate</name>
    </ligand>
</feature>
<reference evidence="4 5" key="1">
    <citation type="submission" date="2020-01" db="EMBL/GenBank/DDBJ databases">
        <title>Genomes assembled from Gulf of Kutch pelagic sediment metagenomes.</title>
        <authorList>
            <person name="Chandrashekar M."/>
            <person name="Mahajan M.S."/>
            <person name="Dave K.J."/>
            <person name="Vatsa P."/>
            <person name="Nathani N.M."/>
        </authorList>
    </citation>
    <scope>NUCLEOTIDE SEQUENCE [LARGE SCALE GENOMIC DNA]</scope>
    <source>
        <strain evidence="4">KS3-K002</strain>
    </source>
</reference>
<dbReference type="InterPro" id="IPR029043">
    <property type="entry name" value="GcvT/YgfZ_C"/>
</dbReference>
<dbReference type="SUPFAM" id="SSF103025">
    <property type="entry name" value="Folate-binding domain"/>
    <property type="match status" value="1"/>
</dbReference>
<dbReference type="PANTHER" id="PTHR43757">
    <property type="entry name" value="AMINOMETHYLTRANSFERASE"/>
    <property type="match status" value="1"/>
</dbReference>
<dbReference type="Proteomes" id="UP000702544">
    <property type="component" value="Unassembled WGS sequence"/>
</dbReference>
<dbReference type="Pfam" id="PF01571">
    <property type="entry name" value="GCV_T"/>
    <property type="match status" value="1"/>
</dbReference>
<gene>
    <name evidence="4" type="ORF">GWO12_11975</name>
</gene>